<comment type="caution">
    <text evidence="1">The sequence shown here is derived from an EMBL/GenBank/DDBJ whole genome shotgun (WGS) entry which is preliminary data.</text>
</comment>
<dbReference type="InterPro" id="IPR038666">
    <property type="entry name" value="SSP1_head-tail_sf"/>
</dbReference>
<dbReference type="Pfam" id="PF05521">
    <property type="entry name" value="Phage_HCP"/>
    <property type="match status" value="1"/>
</dbReference>
<dbReference type="InterPro" id="IPR008767">
    <property type="entry name" value="Phage_SPP1_head-tail_adaptor"/>
</dbReference>
<evidence type="ECO:0000313" key="2">
    <source>
        <dbReference type="Proteomes" id="UP001203284"/>
    </source>
</evidence>
<gene>
    <name evidence="1" type="ORF">MWN34_05420</name>
</gene>
<sequence length="116" mass="12142">MSGAGLGGLGIGALRQRFVHETAVETADGMGGVVRSFIPVDALWGAIESSASRSDLDAVADRPVAVLTHRVTLRGRSEVAPGDRLRLGARRLVVGAVHDPDGRGRIVECLCTEETP</sequence>
<dbReference type="NCBIfam" id="TIGR01563">
    <property type="entry name" value="gp16_SPP1"/>
    <property type="match status" value="1"/>
</dbReference>
<dbReference type="Gene3D" id="2.40.10.270">
    <property type="entry name" value="Bacteriophage SPP1 head-tail adaptor protein"/>
    <property type="match status" value="1"/>
</dbReference>
<organism evidence="1 2">
    <name type="scientific">Ancylobacter crimeensis</name>
    <dbReference type="NCBI Taxonomy" id="2579147"/>
    <lineage>
        <taxon>Bacteria</taxon>
        <taxon>Pseudomonadati</taxon>
        <taxon>Pseudomonadota</taxon>
        <taxon>Alphaproteobacteria</taxon>
        <taxon>Hyphomicrobiales</taxon>
        <taxon>Xanthobacteraceae</taxon>
        <taxon>Ancylobacter</taxon>
    </lineage>
</organism>
<dbReference type="RefSeq" id="WP_247027350.1">
    <property type="nucleotide sequence ID" value="NZ_JALKCH010000003.1"/>
</dbReference>
<protein>
    <submittedName>
        <fullName evidence="1">Phage head closure protein</fullName>
    </submittedName>
</protein>
<evidence type="ECO:0000313" key="1">
    <source>
        <dbReference type="EMBL" id="MCK0196350.1"/>
    </source>
</evidence>
<reference evidence="1 2" key="1">
    <citation type="submission" date="2022-04" db="EMBL/GenBank/DDBJ databases">
        <authorList>
            <person name="Grouzdev D.S."/>
            <person name="Pantiukh K.S."/>
            <person name="Krutkina M.S."/>
        </authorList>
    </citation>
    <scope>NUCLEOTIDE SEQUENCE [LARGE SCALE GENOMIC DNA]</scope>
    <source>
        <strain evidence="1 2">6x-1</strain>
    </source>
</reference>
<name>A0ABT0D8R6_9HYPH</name>
<dbReference type="EMBL" id="JALKCH010000003">
    <property type="protein sequence ID" value="MCK0196350.1"/>
    <property type="molecule type" value="Genomic_DNA"/>
</dbReference>
<accession>A0ABT0D8R6</accession>
<dbReference type="Proteomes" id="UP001203284">
    <property type="component" value="Unassembled WGS sequence"/>
</dbReference>
<keyword evidence="2" id="KW-1185">Reference proteome</keyword>
<proteinExistence type="predicted"/>